<keyword evidence="3 4" id="KW-0658">Purine biosynthesis</keyword>
<evidence type="ECO:0000313" key="7">
    <source>
        <dbReference type="Proteomes" id="UP000004699"/>
    </source>
</evidence>
<dbReference type="NCBIfam" id="TIGR00639">
    <property type="entry name" value="PurN"/>
    <property type="match status" value="1"/>
</dbReference>
<comment type="pathway">
    <text evidence="1 4">Purine metabolism; IMP biosynthesis via de novo pathway; N(2)-formyl-N(1)-(5-phospho-D-ribosyl)glycinamide from N(1)-(5-phospho-D-ribosyl)glycinamide (10-formyl THF route): step 1/1.</text>
</comment>
<evidence type="ECO:0000256" key="2">
    <source>
        <dbReference type="ARBA" id="ARBA00022679"/>
    </source>
</evidence>
<dbReference type="eggNOG" id="COG0299">
    <property type="taxonomic scope" value="Bacteria"/>
</dbReference>
<keyword evidence="7" id="KW-1185">Reference proteome</keyword>
<dbReference type="PANTHER" id="PTHR43369">
    <property type="entry name" value="PHOSPHORIBOSYLGLYCINAMIDE FORMYLTRANSFERASE"/>
    <property type="match status" value="1"/>
</dbReference>
<dbReference type="EC" id="2.1.2.2" evidence="4"/>
<dbReference type="AlphaFoldDB" id="B8KQD1"/>
<feature type="binding site" evidence="4">
    <location>
        <begin position="19"/>
        <end position="21"/>
    </location>
    <ligand>
        <name>N(1)-(5-phospho-beta-D-ribosyl)glycinamide</name>
        <dbReference type="ChEBI" id="CHEBI:143788"/>
    </ligand>
</feature>
<dbReference type="Proteomes" id="UP000004699">
    <property type="component" value="Unassembled WGS sequence"/>
</dbReference>
<feature type="binding site" evidence="4">
    <location>
        <begin position="97"/>
        <end position="100"/>
    </location>
    <ligand>
        <name>(6R)-10-formyltetrahydrofolate</name>
        <dbReference type="ChEBI" id="CHEBI:195366"/>
    </ligand>
</feature>
<dbReference type="SUPFAM" id="SSF53328">
    <property type="entry name" value="Formyltransferase"/>
    <property type="match status" value="1"/>
</dbReference>
<feature type="active site" description="Proton donor" evidence="4">
    <location>
        <position position="116"/>
    </location>
</feature>
<organism evidence="6 7">
    <name type="scientific">Luminiphilus syltensis NOR5-1B</name>
    <dbReference type="NCBI Taxonomy" id="565045"/>
    <lineage>
        <taxon>Bacteria</taxon>
        <taxon>Pseudomonadati</taxon>
        <taxon>Pseudomonadota</taxon>
        <taxon>Gammaproteobacteria</taxon>
        <taxon>Cellvibrionales</taxon>
        <taxon>Halieaceae</taxon>
        <taxon>Luminiphilus</taxon>
    </lineage>
</organism>
<gene>
    <name evidence="4 6" type="primary">purN</name>
    <name evidence="6" type="ORF">NOR51B_1468</name>
</gene>
<accession>B8KQD1</accession>
<proteinExistence type="inferred from homology"/>
<dbReference type="HOGENOM" id="CLU_038395_1_1_6"/>
<comment type="similarity">
    <text evidence="4">Belongs to the GART family.</text>
</comment>
<keyword evidence="2 4" id="KW-0808">Transferase</keyword>
<name>B8KQD1_9GAMM</name>
<dbReference type="InterPro" id="IPR036477">
    <property type="entry name" value="Formyl_transf_N_sf"/>
</dbReference>
<dbReference type="InterPro" id="IPR004607">
    <property type="entry name" value="GART"/>
</dbReference>
<dbReference type="InterPro" id="IPR002376">
    <property type="entry name" value="Formyl_transf_N"/>
</dbReference>
<feature type="binding site" evidence="4">
    <location>
        <position position="114"/>
    </location>
    <ligand>
        <name>(6R)-10-formyltetrahydrofolate</name>
        <dbReference type="ChEBI" id="CHEBI:195366"/>
    </ligand>
</feature>
<dbReference type="OrthoDB" id="9806170at2"/>
<dbReference type="GO" id="GO:0005829">
    <property type="term" value="C:cytosol"/>
    <property type="evidence" value="ECO:0007669"/>
    <property type="project" value="TreeGrafter"/>
</dbReference>
<protein>
    <recommendedName>
        <fullName evidence="4">Phosphoribosylglycinamide formyltransferase</fullName>
        <ecNumber evidence="4">2.1.2.2</ecNumber>
    </recommendedName>
    <alternativeName>
        <fullName evidence="4">5'-phosphoribosylglycinamide transformylase</fullName>
    </alternativeName>
    <alternativeName>
        <fullName evidence="4">GAR transformylase</fullName>
        <shortName evidence="4">GART</shortName>
    </alternativeName>
</protein>
<feature type="domain" description="Formyl transferase N-terminal" evidence="5">
    <location>
        <begin position="10"/>
        <end position="189"/>
    </location>
</feature>
<dbReference type="PANTHER" id="PTHR43369:SF2">
    <property type="entry name" value="PHOSPHORIBOSYLGLYCINAMIDE FORMYLTRANSFERASE"/>
    <property type="match status" value="1"/>
</dbReference>
<dbReference type="GO" id="GO:0004644">
    <property type="term" value="F:phosphoribosylglycinamide formyltransferase activity"/>
    <property type="evidence" value="ECO:0007669"/>
    <property type="project" value="UniProtKB-UniRule"/>
</dbReference>
<dbReference type="CDD" id="cd08645">
    <property type="entry name" value="FMT_core_GART"/>
    <property type="match status" value="1"/>
</dbReference>
<dbReference type="HAMAP" id="MF_01930">
    <property type="entry name" value="PurN"/>
    <property type="match status" value="1"/>
</dbReference>
<dbReference type="Gene3D" id="3.40.50.170">
    <property type="entry name" value="Formyl transferase, N-terminal domain"/>
    <property type="match status" value="1"/>
</dbReference>
<dbReference type="UniPathway" id="UPA00074">
    <property type="reaction ID" value="UER00126"/>
</dbReference>
<comment type="catalytic activity">
    <reaction evidence="4">
        <text>N(1)-(5-phospho-beta-D-ribosyl)glycinamide + (6R)-10-formyltetrahydrofolate = N(2)-formyl-N(1)-(5-phospho-beta-D-ribosyl)glycinamide + (6S)-5,6,7,8-tetrahydrofolate + H(+)</text>
        <dbReference type="Rhea" id="RHEA:15053"/>
        <dbReference type="ChEBI" id="CHEBI:15378"/>
        <dbReference type="ChEBI" id="CHEBI:57453"/>
        <dbReference type="ChEBI" id="CHEBI:143788"/>
        <dbReference type="ChEBI" id="CHEBI:147286"/>
        <dbReference type="ChEBI" id="CHEBI:195366"/>
        <dbReference type="EC" id="2.1.2.2"/>
    </reaction>
</comment>
<evidence type="ECO:0000313" key="6">
    <source>
        <dbReference type="EMBL" id="EED35522.1"/>
    </source>
</evidence>
<dbReference type="RefSeq" id="WP_009020268.1">
    <property type="nucleotide sequence ID" value="NZ_DS999411.1"/>
</dbReference>
<comment type="function">
    <text evidence="4">Catalyzes the transfer of a formyl group from 10-formyltetrahydrofolate to 5-phospho-ribosyl-glycinamide (GAR), producing 5-phospho-ribosyl-N-formylglycinamide (FGAR) and tetrahydrofolate.</text>
</comment>
<evidence type="ECO:0000259" key="5">
    <source>
        <dbReference type="Pfam" id="PF00551"/>
    </source>
</evidence>
<feature type="binding site" evidence="4">
    <location>
        <position position="72"/>
    </location>
    <ligand>
        <name>(6R)-10-formyltetrahydrofolate</name>
        <dbReference type="ChEBI" id="CHEBI:195366"/>
    </ligand>
</feature>
<feature type="site" description="Raises pKa of active site His" evidence="4">
    <location>
        <position position="152"/>
    </location>
</feature>
<reference evidence="7" key="1">
    <citation type="journal article" date="2013" name="BMC Microbiol.">
        <title>Taxonomy and evolution of bacteriochlorophyll a-containing members of the OM60/NOR5 clade of marine gammaproteobacteria: description of Luminiphilus syltensis gen. nov., sp. nov., reclassification of Haliea rubra as Pseudohaliea rubra gen. nov., comb. nov., and emendation of Chromatocurvus halotolerans.</title>
        <authorList>
            <person name="Spring S."/>
            <person name="Riedel T."/>
            <person name="Sproer C."/>
            <person name="Yan S."/>
            <person name="Harder J."/>
            <person name="Fuchs B.M."/>
        </authorList>
    </citation>
    <scope>NUCLEOTIDE SEQUENCE [LARGE SCALE GENOMIC DNA]</scope>
    <source>
        <strain evidence="7">NOR51-B</strain>
    </source>
</reference>
<dbReference type="Pfam" id="PF00551">
    <property type="entry name" value="Formyl_trans_N"/>
    <property type="match status" value="1"/>
</dbReference>
<evidence type="ECO:0000256" key="1">
    <source>
        <dbReference type="ARBA" id="ARBA00005054"/>
    </source>
</evidence>
<dbReference type="GO" id="GO:0006189">
    <property type="term" value="P:'de novo' IMP biosynthetic process"/>
    <property type="evidence" value="ECO:0007669"/>
    <property type="project" value="UniProtKB-UniRule"/>
</dbReference>
<dbReference type="EMBL" id="DS999411">
    <property type="protein sequence ID" value="EED35522.1"/>
    <property type="molecule type" value="Genomic_DNA"/>
</dbReference>
<dbReference type="STRING" id="565045.NOR51B_1468"/>
<evidence type="ECO:0000256" key="4">
    <source>
        <dbReference type="HAMAP-Rule" id="MF_01930"/>
    </source>
</evidence>
<sequence length="221" mass="23844">MASGRTLLPRLTVLISGRGSNMEALLSACNSGALSAEIGCVISNRADAGGLKTARDHDIETAVVPHTEFPTRDDFDRALAARVLQSDPELVVLAGFMRILGVSFLDHFDGRLMNIHPSLLPKYPGLNTHQRAIDNGDRHGGATVHYTTGELDGGPPIIQAREPIGPDDNADALAARVLRLEHSIYPLAVQWHVTGRLDYNGGEPLLDGEPLPETGYLWQSQ</sequence>
<evidence type="ECO:0000256" key="3">
    <source>
        <dbReference type="ARBA" id="ARBA00022755"/>
    </source>
</evidence>